<proteinExistence type="predicted"/>
<evidence type="ECO:0000313" key="4">
    <source>
        <dbReference type="Proteomes" id="UP000053766"/>
    </source>
</evidence>
<evidence type="ECO:0000313" key="3">
    <source>
        <dbReference type="EMBL" id="KJH49106.1"/>
    </source>
</evidence>
<keyword evidence="2" id="KW-0732">Signal</keyword>
<feature type="signal peptide" evidence="2">
    <location>
        <begin position="1"/>
        <end position="17"/>
    </location>
</feature>
<organism evidence="3 4">
    <name type="scientific">Dictyocaulus viviparus</name>
    <name type="common">Bovine lungworm</name>
    <dbReference type="NCBI Taxonomy" id="29172"/>
    <lineage>
        <taxon>Eukaryota</taxon>
        <taxon>Metazoa</taxon>
        <taxon>Ecdysozoa</taxon>
        <taxon>Nematoda</taxon>
        <taxon>Chromadorea</taxon>
        <taxon>Rhabditida</taxon>
        <taxon>Rhabditina</taxon>
        <taxon>Rhabditomorpha</taxon>
        <taxon>Strongyloidea</taxon>
        <taxon>Metastrongylidae</taxon>
        <taxon>Dictyocaulus</taxon>
    </lineage>
</organism>
<protein>
    <submittedName>
        <fullName evidence="3">Uncharacterized protein</fullName>
    </submittedName>
</protein>
<dbReference type="EMBL" id="KN716245">
    <property type="protein sequence ID" value="KJH49106.1"/>
    <property type="molecule type" value="Genomic_DNA"/>
</dbReference>
<sequence length="139" mass="15219">MRFTIIVFATVIGLVMSGLVRRSTNLDGTRQLMAESHDSNHSPGPSDPAHDSSNDSDETNESTADPALWKSKRSESNSNANTKDDSSNEDDENELTSSGGDQVIPKDKIVKRAFSSNSEESYTSLESDEETTKRSTTMR</sequence>
<reference evidence="4" key="2">
    <citation type="journal article" date="2016" name="Sci. Rep.">
        <title>Dictyocaulus viviparus genome, variome and transcriptome elucidate lungworm biology and support future intervention.</title>
        <authorList>
            <person name="McNulty S.N."/>
            <person name="Strube C."/>
            <person name="Rosa B.A."/>
            <person name="Martin J.C."/>
            <person name="Tyagi R."/>
            <person name="Choi Y.J."/>
            <person name="Wang Q."/>
            <person name="Hallsworth Pepin K."/>
            <person name="Zhang X."/>
            <person name="Ozersky P."/>
            <person name="Wilson R.K."/>
            <person name="Sternberg P.W."/>
            <person name="Gasser R.B."/>
            <person name="Mitreva M."/>
        </authorList>
    </citation>
    <scope>NUCLEOTIDE SEQUENCE [LARGE SCALE GENOMIC DNA]</scope>
    <source>
        <strain evidence="4">HannoverDv2000</strain>
    </source>
</reference>
<dbReference type="Proteomes" id="UP000053766">
    <property type="component" value="Unassembled WGS sequence"/>
</dbReference>
<evidence type="ECO:0000256" key="2">
    <source>
        <dbReference type="SAM" id="SignalP"/>
    </source>
</evidence>
<feature type="chain" id="PRO_5002336166" evidence="2">
    <location>
        <begin position="18"/>
        <end position="139"/>
    </location>
</feature>
<dbReference type="AlphaFoldDB" id="A0A0D8Y3E5"/>
<feature type="region of interest" description="Disordered" evidence="1">
    <location>
        <begin position="29"/>
        <end position="139"/>
    </location>
</feature>
<accession>A0A0D8Y3E5</accession>
<keyword evidence="4" id="KW-1185">Reference proteome</keyword>
<gene>
    <name evidence="3" type="ORF">DICVIV_04736</name>
</gene>
<reference evidence="3 4" key="1">
    <citation type="submission" date="2013-11" db="EMBL/GenBank/DDBJ databases">
        <title>Draft genome of the bovine lungworm Dictyocaulus viviparus.</title>
        <authorList>
            <person name="Mitreva M."/>
        </authorList>
    </citation>
    <scope>NUCLEOTIDE SEQUENCE [LARGE SCALE GENOMIC DNA]</scope>
    <source>
        <strain evidence="3 4">HannoverDv2000</strain>
    </source>
</reference>
<name>A0A0D8Y3E5_DICVI</name>
<evidence type="ECO:0000256" key="1">
    <source>
        <dbReference type="SAM" id="MobiDB-lite"/>
    </source>
</evidence>
<feature type="compositionally biased region" description="Polar residues" evidence="1">
    <location>
        <begin position="114"/>
        <end position="125"/>
    </location>
</feature>